<proteinExistence type="predicted"/>
<accession>A0A0E9XBG4</accession>
<name>A0A0E9XBG4_ANGAN</name>
<evidence type="ECO:0000313" key="1">
    <source>
        <dbReference type="EMBL" id="JAH99185.1"/>
    </source>
</evidence>
<dbReference type="AlphaFoldDB" id="A0A0E9XBG4"/>
<dbReference type="EMBL" id="GBXM01009392">
    <property type="protein sequence ID" value="JAH99185.1"/>
    <property type="molecule type" value="Transcribed_RNA"/>
</dbReference>
<reference evidence="1" key="1">
    <citation type="submission" date="2014-11" db="EMBL/GenBank/DDBJ databases">
        <authorList>
            <person name="Amaro Gonzalez C."/>
        </authorList>
    </citation>
    <scope>NUCLEOTIDE SEQUENCE</scope>
</reference>
<organism evidence="1">
    <name type="scientific">Anguilla anguilla</name>
    <name type="common">European freshwater eel</name>
    <name type="synonym">Muraena anguilla</name>
    <dbReference type="NCBI Taxonomy" id="7936"/>
    <lineage>
        <taxon>Eukaryota</taxon>
        <taxon>Metazoa</taxon>
        <taxon>Chordata</taxon>
        <taxon>Craniata</taxon>
        <taxon>Vertebrata</taxon>
        <taxon>Euteleostomi</taxon>
        <taxon>Actinopterygii</taxon>
        <taxon>Neopterygii</taxon>
        <taxon>Teleostei</taxon>
        <taxon>Anguilliformes</taxon>
        <taxon>Anguillidae</taxon>
        <taxon>Anguilla</taxon>
    </lineage>
</organism>
<reference evidence="1" key="2">
    <citation type="journal article" date="2015" name="Fish Shellfish Immunol.">
        <title>Early steps in the European eel (Anguilla anguilla)-Vibrio vulnificus interaction in the gills: Role of the RtxA13 toxin.</title>
        <authorList>
            <person name="Callol A."/>
            <person name="Pajuelo D."/>
            <person name="Ebbesson L."/>
            <person name="Teles M."/>
            <person name="MacKenzie S."/>
            <person name="Amaro C."/>
        </authorList>
    </citation>
    <scope>NUCLEOTIDE SEQUENCE</scope>
</reference>
<protein>
    <submittedName>
        <fullName evidence="1">Uncharacterized protein</fullName>
    </submittedName>
</protein>
<sequence>MKRSAHYKCAMNILRLNAQNKEHTYPQL</sequence>